<sequence length="272" mass="29630">MQVYCIIGDERVSHAKSPAIFSALLKRLGIKGVCVPFKVAPDQIGQALHSIKVLNIAGANVTVPYKEAAIPHLDILSEGANIIGAINTIICKGNELKGYNTNAIGFMDSLHDVGFDADGKSALVLGTGGAAKAVVFILNWLRTKSIIVAGRNAEKTQQIVNRFSGESTPINTLSDRPLAVNIVVNATSVSSPDESPELAAIIERLEVQDCELVLDLNYGRSQNFWQEMALRNDIRFMDGLLTLANQVKRTFFLWTGIQVPQEEFLKVINENL</sequence>
<proteinExistence type="predicted"/>
<name>A0A8J6NRX4_9BACT</name>
<organism evidence="9 10">
    <name type="scientific">Candidatus Desulfatibia profunda</name>
    <dbReference type="NCBI Taxonomy" id="2841695"/>
    <lineage>
        <taxon>Bacteria</taxon>
        <taxon>Pseudomonadati</taxon>
        <taxon>Thermodesulfobacteriota</taxon>
        <taxon>Desulfobacteria</taxon>
        <taxon>Desulfobacterales</taxon>
        <taxon>Desulfobacterales incertae sedis</taxon>
        <taxon>Candidatus Desulfatibia</taxon>
    </lineage>
</organism>
<dbReference type="PANTHER" id="PTHR21089:SF1">
    <property type="entry name" value="BIFUNCTIONAL 3-DEHYDROQUINATE DEHYDRATASE_SHIKIMATE DEHYDROGENASE, CHLOROPLASTIC"/>
    <property type="match status" value="1"/>
</dbReference>
<evidence type="ECO:0000256" key="2">
    <source>
        <dbReference type="ARBA" id="ARBA00012962"/>
    </source>
</evidence>
<gene>
    <name evidence="9" type="ORF">H8E23_07420</name>
</gene>
<dbReference type="GO" id="GO:0019632">
    <property type="term" value="P:shikimate metabolic process"/>
    <property type="evidence" value="ECO:0007669"/>
    <property type="project" value="TreeGrafter"/>
</dbReference>
<dbReference type="EMBL" id="JACNJH010000126">
    <property type="protein sequence ID" value="MBC8361210.1"/>
    <property type="molecule type" value="Genomic_DNA"/>
</dbReference>
<comment type="caution">
    <text evidence="9">The sequence shown here is derived from an EMBL/GenBank/DDBJ whole genome shotgun (WGS) entry which is preliminary data.</text>
</comment>
<evidence type="ECO:0000256" key="1">
    <source>
        <dbReference type="ARBA" id="ARBA00004871"/>
    </source>
</evidence>
<evidence type="ECO:0000256" key="4">
    <source>
        <dbReference type="ARBA" id="ARBA00023002"/>
    </source>
</evidence>
<dbReference type="InterPro" id="IPR013708">
    <property type="entry name" value="Shikimate_DH-bd_N"/>
</dbReference>
<dbReference type="UniPathway" id="UPA00053">
    <property type="reaction ID" value="UER00087"/>
</dbReference>
<evidence type="ECO:0000256" key="3">
    <source>
        <dbReference type="ARBA" id="ARBA00022857"/>
    </source>
</evidence>
<reference evidence="9 10" key="1">
    <citation type="submission" date="2020-08" db="EMBL/GenBank/DDBJ databases">
        <title>Bridging the membrane lipid divide: bacteria of the FCB group superphylum have the potential to synthesize archaeal ether lipids.</title>
        <authorList>
            <person name="Villanueva L."/>
            <person name="Von Meijenfeldt F.A.B."/>
            <person name="Westbye A.B."/>
            <person name="Yadav S."/>
            <person name="Hopmans E.C."/>
            <person name="Dutilh B.E."/>
            <person name="Sinninghe Damste J.S."/>
        </authorList>
    </citation>
    <scope>NUCLEOTIDE SEQUENCE [LARGE SCALE GENOMIC DNA]</scope>
    <source>
        <strain evidence="9">NIOZ-UU30</strain>
    </source>
</reference>
<dbReference type="SUPFAM" id="SSF51735">
    <property type="entry name" value="NAD(P)-binding Rossmann-fold domains"/>
    <property type="match status" value="1"/>
</dbReference>
<dbReference type="GO" id="GO:0005829">
    <property type="term" value="C:cytosol"/>
    <property type="evidence" value="ECO:0007669"/>
    <property type="project" value="TreeGrafter"/>
</dbReference>
<dbReference type="Gene3D" id="3.40.50.720">
    <property type="entry name" value="NAD(P)-binding Rossmann-like Domain"/>
    <property type="match status" value="1"/>
</dbReference>
<dbReference type="InterPro" id="IPR046346">
    <property type="entry name" value="Aminoacid_DH-like_N_sf"/>
</dbReference>
<dbReference type="SUPFAM" id="SSF53223">
    <property type="entry name" value="Aminoacid dehydrogenase-like, N-terminal domain"/>
    <property type="match status" value="1"/>
</dbReference>
<feature type="domain" description="Quinate/shikimate 5-dehydrogenase/glutamyl-tRNA reductase" evidence="7">
    <location>
        <begin position="117"/>
        <end position="192"/>
    </location>
</feature>
<dbReference type="InterPro" id="IPR022893">
    <property type="entry name" value="Shikimate_DH_fam"/>
</dbReference>
<keyword evidence="4" id="KW-0560">Oxidoreductase</keyword>
<keyword evidence="5" id="KW-0057">Aromatic amino acid biosynthesis</keyword>
<evidence type="ECO:0000313" key="9">
    <source>
        <dbReference type="EMBL" id="MBC8361210.1"/>
    </source>
</evidence>
<dbReference type="Pfam" id="PF08501">
    <property type="entry name" value="Shikimate_dh_N"/>
    <property type="match status" value="1"/>
</dbReference>
<keyword evidence="5" id="KW-0028">Amino-acid biosynthesis</keyword>
<dbReference type="GO" id="GO:0009423">
    <property type="term" value="P:chorismate biosynthetic process"/>
    <property type="evidence" value="ECO:0007669"/>
    <property type="project" value="UniProtKB-UniPathway"/>
</dbReference>
<evidence type="ECO:0000256" key="5">
    <source>
        <dbReference type="ARBA" id="ARBA00023141"/>
    </source>
</evidence>
<dbReference type="Pfam" id="PF01488">
    <property type="entry name" value="Shikimate_DH"/>
    <property type="match status" value="1"/>
</dbReference>
<dbReference type="Proteomes" id="UP000603434">
    <property type="component" value="Unassembled WGS sequence"/>
</dbReference>
<dbReference type="GO" id="GO:0004764">
    <property type="term" value="F:shikimate 3-dehydrogenase (NADP+) activity"/>
    <property type="evidence" value="ECO:0007669"/>
    <property type="project" value="UniProtKB-EC"/>
</dbReference>
<evidence type="ECO:0000313" key="10">
    <source>
        <dbReference type="Proteomes" id="UP000603434"/>
    </source>
</evidence>
<comment type="catalytic activity">
    <reaction evidence="6">
        <text>shikimate + NADP(+) = 3-dehydroshikimate + NADPH + H(+)</text>
        <dbReference type="Rhea" id="RHEA:17737"/>
        <dbReference type="ChEBI" id="CHEBI:15378"/>
        <dbReference type="ChEBI" id="CHEBI:16630"/>
        <dbReference type="ChEBI" id="CHEBI:36208"/>
        <dbReference type="ChEBI" id="CHEBI:57783"/>
        <dbReference type="ChEBI" id="CHEBI:58349"/>
        <dbReference type="EC" id="1.1.1.25"/>
    </reaction>
</comment>
<evidence type="ECO:0000259" key="7">
    <source>
        <dbReference type="Pfam" id="PF01488"/>
    </source>
</evidence>
<dbReference type="InterPro" id="IPR036291">
    <property type="entry name" value="NAD(P)-bd_dom_sf"/>
</dbReference>
<feature type="domain" description="Shikimate dehydrogenase substrate binding N-terminal" evidence="8">
    <location>
        <begin position="10"/>
        <end position="89"/>
    </location>
</feature>
<dbReference type="InterPro" id="IPR006151">
    <property type="entry name" value="Shikm_DH/Glu-tRNA_Rdtase"/>
</dbReference>
<evidence type="ECO:0000256" key="6">
    <source>
        <dbReference type="ARBA" id="ARBA00049442"/>
    </source>
</evidence>
<dbReference type="Gene3D" id="3.40.50.10860">
    <property type="entry name" value="Leucine Dehydrogenase, chain A, domain 1"/>
    <property type="match status" value="1"/>
</dbReference>
<protein>
    <recommendedName>
        <fullName evidence="2">shikimate dehydrogenase (NADP(+))</fullName>
        <ecNumber evidence="2">1.1.1.25</ecNumber>
    </recommendedName>
</protein>
<evidence type="ECO:0000259" key="8">
    <source>
        <dbReference type="Pfam" id="PF08501"/>
    </source>
</evidence>
<dbReference type="EC" id="1.1.1.25" evidence="2"/>
<dbReference type="AlphaFoldDB" id="A0A8J6NRX4"/>
<keyword evidence="3" id="KW-0521">NADP</keyword>
<dbReference type="GO" id="GO:0009073">
    <property type="term" value="P:aromatic amino acid family biosynthetic process"/>
    <property type="evidence" value="ECO:0007669"/>
    <property type="project" value="UniProtKB-KW"/>
</dbReference>
<dbReference type="PANTHER" id="PTHR21089">
    <property type="entry name" value="SHIKIMATE DEHYDROGENASE"/>
    <property type="match status" value="1"/>
</dbReference>
<accession>A0A8J6NRX4</accession>
<dbReference type="GO" id="GO:0050661">
    <property type="term" value="F:NADP binding"/>
    <property type="evidence" value="ECO:0007669"/>
    <property type="project" value="TreeGrafter"/>
</dbReference>
<comment type="pathway">
    <text evidence="1">Metabolic intermediate biosynthesis; chorismate biosynthesis; chorismate from D-erythrose 4-phosphate and phosphoenolpyruvate: step 4/7.</text>
</comment>